<dbReference type="SMART" id="SM00267">
    <property type="entry name" value="GGDEF"/>
    <property type="match status" value="1"/>
</dbReference>
<dbReference type="PANTHER" id="PTHR45138">
    <property type="entry name" value="REGULATORY COMPONENTS OF SENSORY TRANSDUCTION SYSTEM"/>
    <property type="match status" value="1"/>
</dbReference>
<keyword evidence="3" id="KW-0472">Membrane</keyword>
<dbReference type="AlphaFoldDB" id="B0TMM3"/>
<evidence type="ECO:0000313" key="5">
    <source>
        <dbReference type="EMBL" id="ABZ77383.1"/>
    </source>
</evidence>
<dbReference type="CDD" id="cd01949">
    <property type="entry name" value="GGDEF"/>
    <property type="match status" value="1"/>
</dbReference>
<dbReference type="InterPro" id="IPR043128">
    <property type="entry name" value="Rev_trsase/Diguanyl_cyclase"/>
</dbReference>
<evidence type="ECO:0000256" key="2">
    <source>
        <dbReference type="ARBA" id="ARBA00034247"/>
    </source>
</evidence>
<dbReference type="NCBIfam" id="TIGR00254">
    <property type="entry name" value="GGDEF"/>
    <property type="match status" value="1"/>
</dbReference>
<dbReference type="InterPro" id="IPR050469">
    <property type="entry name" value="Diguanylate_Cyclase"/>
</dbReference>
<dbReference type="SUPFAM" id="SSF55073">
    <property type="entry name" value="Nucleotide cyclase"/>
    <property type="match status" value="1"/>
</dbReference>
<dbReference type="PROSITE" id="PS50887">
    <property type="entry name" value="GGDEF"/>
    <property type="match status" value="1"/>
</dbReference>
<accession>B0TMM3</accession>
<feature type="transmembrane region" description="Helical" evidence="3">
    <location>
        <begin position="12"/>
        <end position="34"/>
    </location>
</feature>
<dbReference type="HOGENOM" id="CLU_000445_11_16_6"/>
<dbReference type="EMBL" id="CP000931">
    <property type="protein sequence ID" value="ABZ77383.1"/>
    <property type="molecule type" value="Genomic_DNA"/>
</dbReference>
<dbReference type="GO" id="GO:0005886">
    <property type="term" value="C:plasma membrane"/>
    <property type="evidence" value="ECO:0007669"/>
    <property type="project" value="TreeGrafter"/>
</dbReference>
<dbReference type="Proteomes" id="UP000001317">
    <property type="component" value="Chromosome"/>
</dbReference>
<dbReference type="KEGG" id="shl:Shal_2831"/>
<dbReference type="EC" id="2.7.7.65" evidence="1"/>
<evidence type="ECO:0000256" key="3">
    <source>
        <dbReference type="SAM" id="Phobius"/>
    </source>
</evidence>
<dbReference type="GO" id="GO:1902201">
    <property type="term" value="P:negative regulation of bacterial-type flagellum-dependent cell motility"/>
    <property type="evidence" value="ECO:0007669"/>
    <property type="project" value="TreeGrafter"/>
</dbReference>
<name>B0TMM3_SHEHH</name>
<dbReference type="Gene3D" id="3.30.70.270">
    <property type="match status" value="1"/>
</dbReference>
<dbReference type="GO" id="GO:0043709">
    <property type="term" value="P:cell adhesion involved in single-species biofilm formation"/>
    <property type="evidence" value="ECO:0007669"/>
    <property type="project" value="TreeGrafter"/>
</dbReference>
<dbReference type="Pfam" id="PF00990">
    <property type="entry name" value="GGDEF"/>
    <property type="match status" value="1"/>
</dbReference>
<evidence type="ECO:0000259" key="4">
    <source>
        <dbReference type="PROSITE" id="PS50887"/>
    </source>
</evidence>
<dbReference type="GO" id="GO:0052621">
    <property type="term" value="F:diguanylate cyclase activity"/>
    <property type="evidence" value="ECO:0007669"/>
    <property type="project" value="UniProtKB-EC"/>
</dbReference>
<feature type="domain" description="GGDEF" evidence="4">
    <location>
        <begin position="113"/>
        <end position="199"/>
    </location>
</feature>
<dbReference type="OrthoDB" id="73375at2"/>
<comment type="catalytic activity">
    <reaction evidence="2">
        <text>2 GTP = 3',3'-c-di-GMP + 2 diphosphate</text>
        <dbReference type="Rhea" id="RHEA:24898"/>
        <dbReference type="ChEBI" id="CHEBI:33019"/>
        <dbReference type="ChEBI" id="CHEBI:37565"/>
        <dbReference type="ChEBI" id="CHEBI:58805"/>
        <dbReference type="EC" id="2.7.7.65"/>
    </reaction>
</comment>
<proteinExistence type="predicted"/>
<evidence type="ECO:0000313" key="6">
    <source>
        <dbReference type="Proteomes" id="UP000001317"/>
    </source>
</evidence>
<evidence type="ECO:0000256" key="1">
    <source>
        <dbReference type="ARBA" id="ARBA00012528"/>
    </source>
</evidence>
<protein>
    <recommendedName>
        <fullName evidence="1">diguanylate cyclase</fullName>
        <ecNumber evidence="1">2.7.7.65</ecNumber>
    </recommendedName>
</protein>
<dbReference type="eggNOG" id="COG3706">
    <property type="taxonomic scope" value="Bacteria"/>
</dbReference>
<keyword evidence="3" id="KW-0812">Transmembrane</keyword>
<dbReference type="PANTHER" id="PTHR45138:SF9">
    <property type="entry name" value="DIGUANYLATE CYCLASE DGCM-RELATED"/>
    <property type="match status" value="1"/>
</dbReference>
<keyword evidence="6" id="KW-1185">Reference proteome</keyword>
<dbReference type="InterPro" id="IPR029787">
    <property type="entry name" value="Nucleotide_cyclase"/>
</dbReference>
<reference evidence="5" key="1">
    <citation type="submission" date="2008-01" db="EMBL/GenBank/DDBJ databases">
        <title>Complete sequence of Shewanella halifaxensis HAW-EB4.</title>
        <authorList>
            <consortium name="US DOE Joint Genome Institute"/>
            <person name="Copeland A."/>
            <person name="Lucas S."/>
            <person name="Lapidus A."/>
            <person name="Glavina del Rio T."/>
            <person name="Dalin E."/>
            <person name="Tice H."/>
            <person name="Bruce D."/>
            <person name="Goodwin L."/>
            <person name="Pitluck S."/>
            <person name="Sims D."/>
            <person name="Brettin T."/>
            <person name="Detter J.C."/>
            <person name="Han C."/>
            <person name="Kuske C.R."/>
            <person name="Schmutz J."/>
            <person name="Larimer F."/>
            <person name="Land M."/>
            <person name="Hauser L."/>
            <person name="Kyrpides N."/>
            <person name="Kim E."/>
            <person name="Zhao J.-S."/>
            <person name="Richardson P."/>
        </authorList>
    </citation>
    <scope>NUCLEOTIDE SEQUENCE [LARGE SCALE GENOMIC DNA]</scope>
    <source>
        <strain evidence="5">HAW-EB4</strain>
    </source>
</reference>
<dbReference type="STRING" id="458817.Shal_2831"/>
<dbReference type="InterPro" id="IPR000160">
    <property type="entry name" value="GGDEF_dom"/>
</dbReference>
<feature type="transmembrane region" description="Helical" evidence="3">
    <location>
        <begin position="46"/>
        <end position="70"/>
    </location>
</feature>
<sequence>MIINVLQKLGRLKIVILITIASILVSVFITLFTFHVGLGEAASHIGIFLAIVIPSIVAPLASWQLIGLLMKIDRLEKEMRRLATIDPLTELLNRRAFFHDAEIYINCAKRELTNLSVIALDLDAFKHINDSYGHSTGDQVLTHFSATLKANSRKSDLICRLGGEEFALLLPSTSENEAYVLSERLPRLLGSRISNMNSH</sequence>
<gene>
    <name evidence="5" type="ordered locus">Shal_2831</name>
</gene>
<organism evidence="5 6">
    <name type="scientific">Shewanella halifaxensis (strain HAW-EB4)</name>
    <dbReference type="NCBI Taxonomy" id="458817"/>
    <lineage>
        <taxon>Bacteria</taxon>
        <taxon>Pseudomonadati</taxon>
        <taxon>Pseudomonadota</taxon>
        <taxon>Gammaproteobacteria</taxon>
        <taxon>Alteromonadales</taxon>
        <taxon>Shewanellaceae</taxon>
        <taxon>Shewanella</taxon>
    </lineage>
</organism>
<keyword evidence="3" id="KW-1133">Transmembrane helix</keyword>